<reference evidence="10" key="1">
    <citation type="submission" date="2022-06" db="EMBL/GenBank/DDBJ databases">
        <title>Alkalimarinus sp. nov., isolated from gut of a Alitta virens.</title>
        <authorList>
            <person name="Yang A.I."/>
            <person name="Shin N.-R."/>
        </authorList>
    </citation>
    <scope>NUCLEOTIDE SEQUENCE</scope>
    <source>
        <strain evidence="10">A2M4</strain>
    </source>
</reference>
<keyword evidence="4 7" id="KW-0812">Transmembrane</keyword>
<protein>
    <recommendedName>
        <fullName evidence="7">Small-conductance mechanosensitive channel</fullName>
    </recommendedName>
</protein>
<name>A0ABY6N340_9ALTE</name>
<evidence type="ECO:0000256" key="3">
    <source>
        <dbReference type="ARBA" id="ARBA00022475"/>
    </source>
</evidence>
<gene>
    <name evidence="10" type="ORF">NKI27_01805</name>
</gene>
<dbReference type="Gene3D" id="2.30.30.60">
    <property type="match status" value="1"/>
</dbReference>
<dbReference type="InterPro" id="IPR008910">
    <property type="entry name" value="MSC_TM_helix"/>
</dbReference>
<dbReference type="InterPro" id="IPR049278">
    <property type="entry name" value="MS_channel_C"/>
</dbReference>
<comment type="similarity">
    <text evidence="2 7">Belongs to the MscS (TC 1.A.23) family.</text>
</comment>
<comment type="caution">
    <text evidence="7">Lacks conserved residue(s) required for the propagation of feature annotation.</text>
</comment>
<evidence type="ECO:0000256" key="4">
    <source>
        <dbReference type="ARBA" id="ARBA00022692"/>
    </source>
</evidence>
<keyword evidence="7" id="KW-0407">Ion channel</keyword>
<accession>A0ABY6N340</accession>
<dbReference type="Gene3D" id="3.30.70.100">
    <property type="match status" value="1"/>
</dbReference>
<dbReference type="PANTHER" id="PTHR30221">
    <property type="entry name" value="SMALL-CONDUCTANCE MECHANOSENSITIVE CHANNEL"/>
    <property type="match status" value="1"/>
</dbReference>
<keyword evidence="7" id="KW-0997">Cell inner membrane</keyword>
<keyword evidence="11" id="KW-1185">Reference proteome</keyword>
<dbReference type="Pfam" id="PF05552">
    <property type="entry name" value="MS_channel_1st_1"/>
    <property type="match status" value="1"/>
</dbReference>
<dbReference type="PANTHER" id="PTHR30221:SF1">
    <property type="entry name" value="SMALL-CONDUCTANCE MECHANOSENSITIVE CHANNEL"/>
    <property type="match status" value="1"/>
</dbReference>
<dbReference type="Pfam" id="PF21082">
    <property type="entry name" value="MS_channel_3rd"/>
    <property type="match status" value="1"/>
</dbReference>
<feature type="domain" description="Mechanosensitive ion channel MscS" evidence="8">
    <location>
        <begin position="118"/>
        <end position="181"/>
    </location>
</feature>
<dbReference type="Pfam" id="PF00924">
    <property type="entry name" value="MS_channel_2nd"/>
    <property type="match status" value="1"/>
</dbReference>
<dbReference type="InterPro" id="IPR045275">
    <property type="entry name" value="MscS_archaea/bacteria_type"/>
</dbReference>
<dbReference type="EMBL" id="CP100390">
    <property type="protein sequence ID" value="UZE96509.1"/>
    <property type="molecule type" value="Genomic_DNA"/>
</dbReference>
<evidence type="ECO:0000256" key="1">
    <source>
        <dbReference type="ARBA" id="ARBA00004651"/>
    </source>
</evidence>
<feature type="transmembrane region" description="Helical" evidence="7">
    <location>
        <begin position="31"/>
        <end position="55"/>
    </location>
</feature>
<comment type="subcellular location">
    <subcellularLocation>
        <location evidence="7">Cell inner membrane</location>
        <topology evidence="7">Multi-pass membrane protein</topology>
    </subcellularLocation>
    <subcellularLocation>
        <location evidence="1">Cell membrane</location>
        <topology evidence="1">Multi-pass membrane protein</topology>
    </subcellularLocation>
</comment>
<keyword evidence="7" id="KW-0813">Transport</keyword>
<comment type="function">
    <text evidence="7">Mechanosensitive channel that participates in the regulation of osmotic pressure changes within the cell, opening in response to stretch forces in the membrane lipid bilayer, without the need for other proteins. Contributes to normal resistance to hypoosmotic shock. Forms an ion channel of 1.0 nanosiemens conductance with a slight preference for anions.</text>
</comment>
<dbReference type="InterPro" id="IPR006685">
    <property type="entry name" value="MscS_channel_2nd"/>
</dbReference>
<feature type="domain" description="Mechanosensitive ion channel MscS C-terminal" evidence="9">
    <location>
        <begin position="191"/>
        <end position="275"/>
    </location>
</feature>
<sequence length="302" mass="33611">MMEKQPPSTSESIQLMWGTLVDIWRDVLSHIPLLIIGFVILFLTWLASKLVNIVLHKTLKGKRIKRGLADLTRQLITVLIWLFGITVTAVVIFPGMTPAKVLAGLGIGSVALGFAFKDIVENFLAGILILWKFPFDPGDFIIVDGTVGRIEEVSVRMTILRKTTGELVVIPNARLFKGQVEVLTSTPIRRITVICGIAYSEDIDEARSVIDRAVNSCESVSQQRPTEVFAQEFADSSINFEITWWCGSTPLDVRKSKDQVVAAVKKALDNASIEIPFPHRTLTFPQPRILQREEEINTGEEG</sequence>
<dbReference type="InterPro" id="IPR010920">
    <property type="entry name" value="LSM_dom_sf"/>
</dbReference>
<keyword evidence="7" id="KW-0406">Ion transport</keyword>
<dbReference type="SUPFAM" id="SSF82689">
    <property type="entry name" value="Mechanosensitive channel protein MscS (YggB), C-terminal domain"/>
    <property type="match status" value="1"/>
</dbReference>
<dbReference type="SUPFAM" id="SSF50182">
    <property type="entry name" value="Sm-like ribonucleoproteins"/>
    <property type="match status" value="1"/>
</dbReference>
<proteinExistence type="inferred from homology"/>
<dbReference type="Proteomes" id="UP001163739">
    <property type="component" value="Chromosome"/>
</dbReference>
<dbReference type="SUPFAM" id="SSF82861">
    <property type="entry name" value="Mechanosensitive channel protein MscS (YggB), transmembrane region"/>
    <property type="match status" value="1"/>
</dbReference>
<comment type="subunit">
    <text evidence="7">Homoheptamer.</text>
</comment>
<evidence type="ECO:0000259" key="8">
    <source>
        <dbReference type="Pfam" id="PF00924"/>
    </source>
</evidence>
<dbReference type="RefSeq" id="WP_265047994.1">
    <property type="nucleotide sequence ID" value="NZ_CP100390.1"/>
</dbReference>
<keyword evidence="3" id="KW-1003">Cell membrane</keyword>
<evidence type="ECO:0000256" key="5">
    <source>
        <dbReference type="ARBA" id="ARBA00022989"/>
    </source>
</evidence>
<evidence type="ECO:0000256" key="2">
    <source>
        <dbReference type="ARBA" id="ARBA00008017"/>
    </source>
</evidence>
<evidence type="ECO:0000256" key="7">
    <source>
        <dbReference type="RuleBase" id="RU369025"/>
    </source>
</evidence>
<dbReference type="InterPro" id="IPR011014">
    <property type="entry name" value="MscS_channel_TM-2"/>
</dbReference>
<keyword evidence="5 7" id="KW-1133">Transmembrane helix</keyword>
<dbReference type="Gene3D" id="1.10.287.1260">
    <property type="match status" value="1"/>
</dbReference>
<evidence type="ECO:0000313" key="10">
    <source>
        <dbReference type="EMBL" id="UZE96509.1"/>
    </source>
</evidence>
<dbReference type="InterPro" id="IPR023408">
    <property type="entry name" value="MscS_beta-dom_sf"/>
</dbReference>
<organism evidence="10 11">
    <name type="scientific">Alkalimarinus alittae</name>
    <dbReference type="NCBI Taxonomy" id="2961619"/>
    <lineage>
        <taxon>Bacteria</taxon>
        <taxon>Pseudomonadati</taxon>
        <taxon>Pseudomonadota</taxon>
        <taxon>Gammaproteobacteria</taxon>
        <taxon>Alteromonadales</taxon>
        <taxon>Alteromonadaceae</taxon>
        <taxon>Alkalimarinus</taxon>
    </lineage>
</organism>
<evidence type="ECO:0000313" key="11">
    <source>
        <dbReference type="Proteomes" id="UP001163739"/>
    </source>
</evidence>
<evidence type="ECO:0000256" key="6">
    <source>
        <dbReference type="ARBA" id="ARBA00023136"/>
    </source>
</evidence>
<feature type="transmembrane region" description="Helical" evidence="7">
    <location>
        <begin position="75"/>
        <end position="95"/>
    </location>
</feature>
<evidence type="ECO:0000259" key="9">
    <source>
        <dbReference type="Pfam" id="PF21082"/>
    </source>
</evidence>
<dbReference type="InterPro" id="IPR011066">
    <property type="entry name" value="MscS_channel_C_sf"/>
</dbReference>
<keyword evidence="6 7" id="KW-0472">Membrane</keyword>